<protein>
    <recommendedName>
        <fullName evidence="1">PKD domain-containing protein</fullName>
    </recommendedName>
</protein>
<accession>A0A8S5T4J9</accession>
<dbReference type="InterPro" id="IPR000601">
    <property type="entry name" value="PKD_dom"/>
</dbReference>
<proteinExistence type="predicted"/>
<dbReference type="InterPro" id="IPR013783">
    <property type="entry name" value="Ig-like_fold"/>
</dbReference>
<name>A0A8S5T4J9_9CAUD</name>
<dbReference type="SUPFAM" id="SSF49299">
    <property type="entry name" value="PKD domain"/>
    <property type="match status" value="1"/>
</dbReference>
<dbReference type="EMBL" id="BK032747">
    <property type="protein sequence ID" value="DAF58161.1"/>
    <property type="molecule type" value="Genomic_DNA"/>
</dbReference>
<sequence>MQVVPQWYIDAMKADSRNINCKIAISEDHKATTPSLQLDKEDIFDLECIQELQDAGVPCAYLGQNILTIKVYNKDGMFTKNKSSYEKYFKKGNYVRCDCTVPIPGQSMDFGPRLFTGYFDSLEVAEDAQSATITCYDSLHYIKSKKSPWFRPTGYYAEQRMSLKDMIDYYMKLCGFQPTALEHGVHEDVVYMIDDGLTYEPDFLYTEGKTIGDVLTSFAKIGLCAVYCNAYGVLCFKLLPKTRNEVYKFDDETQVYSSRASSLGYEEYTEVSVAVHDAIGTSKAYNIVHEAYRSEQKAMTVGTIDENSIELSSSRMPVAVRLLTDERQAEIADKNVGFCQLIRSYDYGSNVMSLRIDSKKALAADMCIYSYEIWEQTTSQEVNVSPDYAENSFFLTEKTLEIDEALITDTDYAKSISETFAKMLPAISQSLTAEVRGEPAIELLDLVSVYNEVAAQVNVQVLPTRLQYTYNGSLTCNIDAIYYSAVAMIVYAFLAPGMYIPFDMRAIYIAAKCSPEDAGIVNGAGAYALGDVITLTCEPFEGYKVAYWVDARGNRVSNSATAVITVERYEQYTAILSELEVSTSLTLDVPADALRVEIPVMSLQEVNGTVDWGDGTTEEYEANYPYEHTYTTEGTYRITLQAPIVNMPDEIFRNNAMINSFIAGSKIAYLPAGMFTNSALKNINLLHAKNIVAVGEMQSNSWASTTGTGVWLGLPNQACDHSFNTVYSTDTNRYSAGLGMVAPWTKNNVSVHSHYDGYPITYASTYNLSAFNGVYRLKDLSINAPLNTVRITSDFDNMQVGNRANFMLSNISLNTYLQCVDIDWAESLTDISTPDNAYGTTVKLHSYVNNLAAIRLGDQSTVLFNSAITHDLSIYFNANTAHVVVPSGIPNPTLIHVKPNTVITIRPNDVSNVFGIIRDL</sequence>
<feature type="domain" description="PKD" evidence="1">
    <location>
        <begin position="611"/>
        <end position="642"/>
    </location>
</feature>
<dbReference type="PROSITE" id="PS50093">
    <property type="entry name" value="PKD"/>
    <property type="match status" value="1"/>
</dbReference>
<reference evidence="2" key="1">
    <citation type="journal article" date="2021" name="Proc. Natl. Acad. Sci. U.S.A.">
        <title>A Catalog of Tens of Thousands of Viruses from Human Metagenomes Reveals Hidden Associations with Chronic Diseases.</title>
        <authorList>
            <person name="Tisza M.J."/>
            <person name="Buck C.B."/>
        </authorList>
    </citation>
    <scope>NUCLEOTIDE SEQUENCE</scope>
    <source>
        <strain evidence="2">Ctn8e14</strain>
    </source>
</reference>
<dbReference type="Pfam" id="PF18998">
    <property type="entry name" value="Flg_new_2"/>
    <property type="match status" value="1"/>
</dbReference>
<evidence type="ECO:0000313" key="2">
    <source>
        <dbReference type="EMBL" id="DAF58161.1"/>
    </source>
</evidence>
<dbReference type="InterPro" id="IPR044060">
    <property type="entry name" value="Bacterial_rp_domain"/>
</dbReference>
<dbReference type="Gene3D" id="2.60.40.10">
    <property type="entry name" value="Immunoglobulins"/>
    <property type="match status" value="1"/>
</dbReference>
<organism evidence="2">
    <name type="scientific">Siphoviridae sp. ctn8e14</name>
    <dbReference type="NCBI Taxonomy" id="2827936"/>
    <lineage>
        <taxon>Viruses</taxon>
        <taxon>Duplodnaviria</taxon>
        <taxon>Heunggongvirae</taxon>
        <taxon>Uroviricota</taxon>
        <taxon>Caudoviricetes</taxon>
    </lineage>
</organism>
<dbReference type="InterPro" id="IPR035986">
    <property type="entry name" value="PKD_dom_sf"/>
</dbReference>
<evidence type="ECO:0000259" key="1">
    <source>
        <dbReference type="PROSITE" id="PS50093"/>
    </source>
</evidence>